<gene>
    <name evidence="1" type="ORF">LIER_22212</name>
</gene>
<evidence type="ECO:0000313" key="1">
    <source>
        <dbReference type="EMBL" id="GAA0167235.1"/>
    </source>
</evidence>
<evidence type="ECO:0008006" key="3">
    <source>
        <dbReference type="Google" id="ProtNLM"/>
    </source>
</evidence>
<protein>
    <recommendedName>
        <fullName evidence="3">Reverse transcriptase domain-containing protein</fullName>
    </recommendedName>
</protein>
<proteinExistence type="predicted"/>
<sequence length="422" mass="47962">MGNGLLVDSRDRRGVLALLWRGVLQLRRSALPTVFVGDFNEVISREDTLGGRPRPLNQMMPFQEAIEELGLIELEFSGYAFTWTNNRVHPHTIKARLDRAFTMASWLDIFEGAGVRHLSCNSGCKEEIAGRWSLDLEENKQLKVFNGIRRSPSIRFSGARWMRMESWRCLVFPTKSMTYVWWKILTGGRERVRIGFSTGTRTRSFFMEIRQVVIRFYSKLFSSESSGASLLVLEDLQGRCFEDGTGFLGQQFSKDDVKVAVFGMTGMKAPGPDGDPLSPYLFILCTEGLIALINAAVARREWNGIRIGRSGPVVSHLLFADDSLLFARASIDQCGVIKEVLHQYEQESGQRVNYAKVKSKVEKWQFKLLSRVGKEILIRVVAEAIPSYAMQCFKLPVTLCHDLESLMAKFWWGSKEGKRKTY</sequence>
<keyword evidence="2" id="KW-1185">Reference proteome</keyword>
<organism evidence="1 2">
    <name type="scientific">Lithospermum erythrorhizon</name>
    <name type="common">Purple gromwell</name>
    <name type="synonym">Lithospermum officinale var. erythrorhizon</name>
    <dbReference type="NCBI Taxonomy" id="34254"/>
    <lineage>
        <taxon>Eukaryota</taxon>
        <taxon>Viridiplantae</taxon>
        <taxon>Streptophyta</taxon>
        <taxon>Embryophyta</taxon>
        <taxon>Tracheophyta</taxon>
        <taxon>Spermatophyta</taxon>
        <taxon>Magnoliopsida</taxon>
        <taxon>eudicotyledons</taxon>
        <taxon>Gunneridae</taxon>
        <taxon>Pentapetalae</taxon>
        <taxon>asterids</taxon>
        <taxon>lamiids</taxon>
        <taxon>Boraginales</taxon>
        <taxon>Boraginaceae</taxon>
        <taxon>Boraginoideae</taxon>
        <taxon>Lithospermeae</taxon>
        <taxon>Lithospermum</taxon>
    </lineage>
</organism>
<dbReference type="SUPFAM" id="SSF56219">
    <property type="entry name" value="DNase I-like"/>
    <property type="match status" value="1"/>
</dbReference>
<dbReference type="EMBL" id="BAABME010006013">
    <property type="protein sequence ID" value="GAA0167235.1"/>
    <property type="molecule type" value="Genomic_DNA"/>
</dbReference>
<evidence type="ECO:0000313" key="2">
    <source>
        <dbReference type="Proteomes" id="UP001454036"/>
    </source>
</evidence>
<accession>A0AAV3QUL2</accession>
<dbReference type="Gene3D" id="3.60.10.10">
    <property type="entry name" value="Endonuclease/exonuclease/phosphatase"/>
    <property type="match status" value="1"/>
</dbReference>
<dbReference type="Proteomes" id="UP001454036">
    <property type="component" value="Unassembled WGS sequence"/>
</dbReference>
<dbReference type="PANTHER" id="PTHR33116:SF86">
    <property type="entry name" value="REVERSE TRANSCRIPTASE DOMAIN-CONTAINING PROTEIN"/>
    <property type="match status" value="1"/>
</dbReference>
<reference evidence="1 2" key="1">
    <citation type="submission" date="2024-01" db="EMBL/GenBank/DDBJ databases">
        <title>The complete chloroplast genome sequence of Lithospermum erythrorhizon: insights into the phylogenetic relationship among Boraginaceae species and the maternal lineages of purple gromwells.</title>
        <authorList>
            <person name="Okada T."/>
            <person name="Watanabe K."/>
        </authorList>
    </citation>
    <scope>NUCLEOTIDE SEQUENCE [LARGE SCALE GENOMIC DNA]</scope>
</reference>
<name>A0AAV3QUL2_LITER</name>
<comment type="caution">
    <text evidence="1">The sequence shown here is derived from an EMBL/GenBank/DDBJ whole genome shotgun (WGS) entry which is preliminary data.</text>
</comment>
<dbReference type="PANTHER" id="PTHR33116">
    <property type="entry name" value="REVERSE TRANSCRIPTASE ZINC-BINDING DOMAIN-CONTAINING PROTEIN-RELATED-RELATED"/>
    <property type="match status" value="1"/>
</dbReference>
<dbReference type="InterPro" id="IPR036691">
    <property type="entry name" value="Endo/exonu/phosph_ase_sf"/>
</dbReference>
<dbReference type="AlphaFoldDB" id="A0AAV3QUL2"/>